<dbReference type="PANTHER" id="PTHR30069:SF29">
    <property type="entry name" value="HEMOGLOBIN AND HEMOGLOBIN-HAPTOGLOBIN-BINDING PROTEIN 1-RELATED"/>
    <property type="match status" value="1"/>
</dbReference>
<evidence type="ECO:0000256" key="2">
    <source>
        <dbReference type="ARBA" id="ARBA00009810"/>
    </source>
</evidence>
<dbReference type="Proteomes" id="UP000254055">
    <property type="component" value="Unassembled WGS sequence"/>
</dbReference>
<dbReference type="GO" id="GO:0044718">
    <property type="term" value="P:siderophore transmembrane transport"/>
    <property type="evidence" value="ECO:0007669"/>
    <property type="project" value="TreeGrafter"/>
</dbReference>
<dbReference type="InterPro" id="IPR039426">
    <property type="entry name" value="TonB-dep_rcpt-like"/>
</dbReference>
<feature type="chain" id="PRO_5016829490" evidence="13">
    <location>
        <begin position="23"/>
        <end position="813"/>
    </location>
</feature>
<evidence type="ECO:0000256" key="10">
    <source>
        <dbReference type="ARBA" id="ARBA00023237"/>
    </source>
</evidence>
<evidence type="ECO:0000256" key="3">
    <source>
        <dbReference type="ARBA" id="ARBA00022448"/>
    </source>
</evidence>
<evidence type="ECO:0000256" key="13">
    <source>
        <dbReference type="SAM" id="SignalP"/>
    </source>
</evidence>
<reference evidence="16 17" key="1">
    <citation type="submission" date="2018-06" db="EMBL/GenBank/DDBJ databases">
        <authorList>
            <consortium name="Pathogen Informatics"/>
            <person name="Doyle S."/>
        </authorList>
    </citation>
    <scope>NUCLEOTIDE SEQUENCE [LARGE SCALE GENOMIC DNA]</scope>
    <source>
        <strain evidence="16 17">NCTC12229</strain>
    </source>
</reference>
<feature type="signal peptide" evidence="13">
    <location>
        <begin position="1"/>
        <end position="22"/>
    </location>
</feature>
<evidence type="ECO:0000256" key="4">
    <source>
        <dbReference type="ARBA" id="ARBA00022452"/>
    </source>
</evidence>
<dbReference type="InterPro" id="IPR000531">
    <property type="entry name" value="Beta-barrel_TonB"/>
</dbReference>
<keyword evidence="9" id="KW-0675">Receptor</keyword>
<protein>
    <submittedName>
        <fullName evidence="16">Hemoglobin-haptoglobin-utilization protein</fullName>
    </submittedName>
</protein>
<comment type="similarity">
    <text evidence="2 11 12">Belongs to the TonB-dependent receptor family.</text>
</comment>
<dbReference type="PROSITE" id="PS52016">
    <property type="entry name" value="TONB_DEPENDENT_REC_3"/>
    <property type="match status" value="1"/>
</dbReference>
<keyword evidence="4 11" id="KW-1134">Transmembrane beta strand</keyword>
<feature type="domain" description="TonB-dependent receptor-like beta-barrel" evidence="14">
    <location>
        <begin position="278"/>
        <end position="752"/>
    </location>
</feature>
<dbReference type="Gene3D" id="2.40.170.20">
    <property type="entry name" value="TonB-dependent receptor, beta-barrel domain"/>
    <property type="match status" value="1"/>
</dbReference>
<dbReference type="InterPro" id="IPR010949">
    <property type="entry name" value="TonB_Hb/transfer/lactofer_rcpt"/>
</dbReference>
<dbReference type="Pfam" id="PF07715">
    <property type="entry name" value="Plug"/>
    <property type="match status" value="1"/>
</dbReference>
<accession>A0A378WJM2</accession>
<sequence>MNNPFKLTLMALLVVNAFPAYAEDAPKEEVNLETVEVKGKRPTSKLGETKTRRTQLDENLVQDVRDLVRYDPAVSVVEGGRGSTNGFVIRGVDKDRVAINVDGMAQAESRSSEGFQELFGAYGNFNANRNASELENVSEVSIRKGADSLTSGSGALGGAVDYKTKSPADVVHADKPLYVGVKGGYTGRNSEYMGSTDLAAYFKGFDARFVYTRRHGHELKNNSKGEDFTQYNKKDGVYNPLSNNLSNFGSYGKFRSKPDPQSYSSKSTLFKLGYHFNDYNYLSGIYEDYRLDRKTDELSNLWAADWKGEIGYDIRKRNDITYLKRRGLQYENQLQSGPWDKLTLNYDKQKIQMSTLTWDVPTDITTNGINSNLYYVFRRLSQDSKQLRAKAEKSIEFDKLNWNMTYGAGTNTTENANDNYSVFVRAFAPSFESSRRSSDEFLLEAQSKKHHLFWNNSFNFGEKYRLGAGVRYDWIRNKTLPNNQFIAAMKQKGLDDAKAKFGSASYVLNFDWKFAPGWTLLSKYSTGFRAPTTDEMWFTFPHPDMTVLANKDLKAEKAHNYELGVSNQGKWGNVLLSGFHTRYKDFIDFAYLGLRNSEFWNVNEQKWQPRPYNAPTWQNLNRDSATVNGVELSGNWKLNSIGLPEGMFANWTASYIKGKAKQEDGSKTPINALAPFGAVVGIGYMQPEDRWSLKTNFSYTARKKAEDTIHNNDDLKNPWPYTKHSNNYFLVDLVGHYRFGKHVTLRGGVFNLFNKRYYTWDSLRSIREFGTVNRVDNCNGSDGTPQHASCAHQGIQRFTAPKRSYGLTLEAKF</sequence>
<proteinExistence type="inferred from homology"/>
<dbReference type="PANTHER" id="PTHR30069">
    <property type="entry name" value="TONB-DEPENDENT OUTER MEMBRANE RECEPTOR"/>
    <property type="match status" value="1"/>
</dbReference>
<evidence type="ECO:0000256" key="6">
    <source>
        <dbReference type="ARBA" id="ARBA00022729"/>
    </source>
</evidence>
<dbReference type="InterPro" id="IPR012910">
    <property type="entry name" value="Plug_dom"/>
</dbReference>
<dbReference type="EMBL" id="UGRS01000001">
    <property type="protein sequence ID" value="SUA36761.1"/>
    <property type="molecule type" value="Genomic_DNA"/>
</dbReference>
<dbReference type="NCBIfam" id="TIGR01786">
    <property type="entry name" value="TonB-hemlactrns"/>
    <property type="match status" value="1"/>
</dbReference>
<keyword evidence="10 11" id="KW-0998">Cell outer membrane</keyword>
<evidence type="ECO:0000256" key="7">
    <source>
        <dbReference type="ARBA" id="ARBA00023077"/>
    </source>
</evidence>
<dbReference type="Gene3D" id="2.170.130.10">
    <property type="entry name" value="TonB-dependent receptor, plug domain"/>
    <property type="match status" value="1"/>
</dbReference>
<evidence type="ECO:0000256" key="11">
    <source>
        <dbReference type="PROSITE-ProRule" id="PRU01360"/>
    </source>
</evidence>
<evidence type="ECO:0000256" key="12">
    <source>
        <dbReference type="RuleBase" id="RU003357"/>
    </source>
</evidence>
<dbReference type="GO" id="GO:0015344">
    <property type="term" value="F:siderophore uptake transmembrane transporter activity"/>
    <property type="evidence" value="ECO:0007669"/>
    <property type="project" value="TreeGrafter"/>
</dbReference>
<dbReference type="RefSeq" id="WP_115133884.1">
    <property type="nucleotide sequence ID" value="NZ_UGRS01000001.1"/>
</dbReference>
<evidence type="ECO:0000256" key="5">
    <source>
        <dbReference type="ARBA" id="ARBA00022692"/>
    </source>
</evidence>
<dbReference type="InterPro" id="IPR037066">
    <property type="entry name" value="Plug_dom_sf"/>
</dbReference>
<dbReference type="CDD" id="cd01347">
    <property type="entry name" value="ligand_gated_channel"/>
    <property type="match status" value="1"/>
</dbReference>
<evidence type="ECO:0000313" key="17">
    <source>
        <dbReference type="Proteomes" id="UP000254055"/>
    </source>
</evidence>
<dbReference type="Pfam" id="PF00593">
    <property type="entry name" value="TonB_dep_Rec_b-barrel"/>
    <property type="match status" value="1"/>
</dbReference>
<keyword evidence="7 12" id="KW-0798">TonB box</keyword>
<evidence type="ECO:0000313" key="16">
    <source>
        <dbReference type="EMBL" id="SUA36761.1"/>
    </source>
</evidence>
<keyword evidence="3 11" id="KW-0813">Transport</keyword>
<evidence type="ECO:0000256" key="1">
    <source>
        <dbReference type="ARBA" id="ARBA00004571"/>
    </source>
</evidence>
<feature type="domain" description="TonB-dependent receptor plug" evidence="15">
    <location>
        <begin position="52"/>
        <end position="159"/>
    </location>
</feature>
<keyword evidence="8 11" id="KW-0472">Membrane</keyword>
<gene>
    <name evidence="16" type="primary">hpuB_2</name>
    <name evidence="16" type="ORF">NCTC12229_01190</name>
</gene>
<dbReference type="OrthoDB" id="9764669at2"/>
<dbReference type="AlphaFoldDB" id="A0A378WJM2"/>
<keyword evidence="5 11" id="KW-0812">Transmembrane</keyword>
<dbReference type="InterPro" id="IPR036942">
    <property type="entry name" value="Beta-barrel_TonB_sf"/>
</dbReference>
<evidence type="ECO:0000259" key="14">
    <source>
        <dbReference type="Pfam" id="PF00593"/>
    </source>
</evidence>
<keyword evidence="6 13" id="KW-0732">Signal</keyword>
<comment type="subcellular location">
    <subcellularLocation>
        <location evidence="1 11">Cell outer membrane</location>
        <topology evidence="1 11">Multi-pass membrane protein</topology>
    </subcellularLocation>
</comment>
<organism evidence="16 17">
    <name type="scientific">Neisseria zoodegmatis</name>
    <dbReference type="NCBI Taxonomy" id="326523"/>
    <lineage>
        <taxon>Bacteria</taxon>
        <taxon>Pseudomonadati</taxon>
        <taxon>Pseudomonadota</taxon>
        <taxon>Betaproteobacteria</taxon>
        <taxon>Neisseriales</taxon>
        <taxon>Neisseriaceae</taxon>
        <taxon>Neisseria</taxon>
    </lineage>
</organism>
<dbReference type="SUPFAM" id="SSF56935">
    <property type="entry name" value="Porins"/>
    <property type="match status" value="1"/>
</dbReference>
<name>A0A378WJM2_9NEIS</name>
<evidence type="ECO:0000256" key="9">
    <source>
        <dbReference type="ARBA" id="ARBA00023170"/>
    </source>
</evidence>
<evidence type="ECO:0000259" key="15">
    <source>
        <dbReference type="Pfam" id="PF07715"/>
    </source>
</evidence>
<evidence type="ECO:0000256" key="8">
    <source>
        <dbReference type="ARBA" id="ARBA00023136"/>
    </source>
</evidence>
<dbReference type="GO" id="GO:0009279">
    <property type="term" value="C:cell outer membrane"/>
    <property type="evidence" value="ECO:0007669"/>
    <property type="project" value="UniProtKB-SubCell"/>
</dbReference>